<name>A0A5E4UMS3_9BURK</name>
<protein>
    <submittedName>
        <fullName evidence="1">Uncharacterized protein</fullName>
    </submittedName>
</protein>
<keyword evidence="2" id="KW-1185">Reference proteome</keyword>
<organism evidence="1 2">
    <name type="scientific">Pandoraea horticolens</name>
    <dbReference type="NCBI Taxonomy" id="2508298"/>
    <lineage>
        <taxon>Bacteria</taxon>
        <taxon>Pseudomonadati</taxon>
        <taxon>Pseudomonadota</taxon>
        <taxon>Betaproteobacteria</taxon>
        <taxon>Burkholderiales</taxon>
        <taxon>Burkholderiaceae</taxon>
        <taxon>Pandoraea</taxon>
    </lineage>
</organism>
<dbReference type="AlphaFoldDB" id="A0A5E4UMS3"/>
<accession>A0A5E4UMS3</accession>
<reference evidence="1 2" key="1">
    <citation type="submission" date="2019-08" db="EMBL/GenBank/DDBJ databases">
        <authorList>
            <person name="Peeters C."/>
        </authorList>
    </citation>
    <scope>NUCLEOTIDE SEQUENCE [LARGE SCALE GENOMIC DNA]</scope>
    <source>
        <strain evidence="1 2">LMG 31112</strain>
    </source>
</reference>
<sequence length="31" mass="3442">MDVELSRQYATEGFVESFGAANAYVAQDRDT</sequence>
<evidence type="ECO:0000313" key="1">
    <source>
        <dbReference type="EMBL" id="VVE00843.1"/>
    </source>
</evidence>
<proteinExistence type="predicted"/>
<gene>
    <name evidence="1" type="ORF">PHO31112_02125</name>
</gene>
<dbReference type="Proteomes" id="UP000343317">
    <property type="component" value="Unassembled WGS sequence"/>
</dbReference>
<dbReference type="EMBL" id="CABPSM010000005">
    <property type="protein sequence ID" value="VVE00843.1"/>
    <property type="molecule type" value="Genomic_DNA"/>
</dbReference>
<evidence type="ECO:0000313" key="2">
    <source>
        <dbReference type="Proteomes" id="UP000343317"/>
    </source>
</evidence>